<reference evidence="10" key="1">
    <citation type="submission" date="2025-08" db="UniProtKB">
        <authorList>
            <consortium name="RefSeq"/>
        </authorList>
    </citation>
    <scope>IDENTIFICATION</scope>
</reference>
<evidence type="ECO:0000256" key="4">
    <source>
        <dbReference type="ARBA" id="ARBA00023136"/>
    </source>
</evidence>
<sequence>MTVAGAVELDQEISVTVALGTQASIHCTYGTGCWGYIHWYQKKEEESFKRILGGSRGTGSEDQCNCSTGDTGLNTLHIWNRVQDYIHWYQKKEEESFKRILQGHESRAMGPQLAFVTVLLHTGFTSGQVTHPKIWTLARTGRTARIDCVVDASDGSFSLSSTALHWYKWKDGEAPTRLLHFPAGSNSAQKEEGMAGTKITADKKGQKSTLTISASSAADRANYCCAVWRSDDTCFTVGNVKVFGSGTRLYVSDDAVRQPTVSVYSSTKSQKENTFLCHASNMFPDLVRFHWKVFKAGKWENVVKNDREVLETSFSDKTNTSIMIIDKQKAGGNRYACSYTHEALREGKESKPLEIEGKKGGQTEPVTKPQAKTFNVTVCSTPNDTAISTLHQLDEYFGAARSLYLATWVYTLMIFKSTVYFCAISYFICTKNMRSKRSLNRRAP</sequence>
<gene>
    <name evidence="10" type="primary">LOC105897472</name>
</gene>
<keyword evidence="6" id="KW-0393">Immunoglobulin domain</keyword>
<dbReference type="InterPro" id="IPR007110">
    <property type="entry name" value="Ig-like_dom"/>
</dbReference>
<accession>A0A6P8F3T6</accession>
<dbReference type="Gene3D" id="2.60.40.10">
    <property type="entry name" value="Immunoglobulins"/>
    <property type="match status" value="3"/>
</dbReference>
<dbReference type="RefSeq" id="XP_031418650.1">
    <property type="nucleotide sequence ID" value="XM_031562790.2"/>
</dbReference>
<dbReference type="Proteomes" id="UP000515152">
    <property type="component" value="Chromosome 25"/>
</dbReference>
<dbReference type="SUPFAM" id="SSF48726">
    <property type="entry name" value="Immunoglobulin"/>
    <property type="match status" value="3"/>
</dbReference>
<dbReference type="OrthoDB" id="8924181at2759"/>
<dbReference type="SMART" id="SM00409">
    <property type="entry name" value="IG"/>
    <property type="match status" value="1"/>
</dbReference>
<evidence type="ECO:0000256" key="3">
    <source>
        <dbReference type="ARBA" id="ARBA00022989"/>
    </source>
</evidence>
<keyword evidence="5" id="KW-0675">Receptor</keyword>
<dbReference type="GeneID" id="105897472"/>
<proteinExistence type="predicted"/>
<evidence type="ECO:0000313" key="9">
    <source>
        <dbReference type="Proteomes" id="UP000515152"/>
    </source>
</evidence>
<feature type="domain" description="Ig-like" evidence="8">
    <location>
        <begin position="111"/>
        <end position="227"/>
    </location>
</feature>
<keyword evidence="9" id="KW-1185">Reference proteome</keyword>
<name>A0A6P8F3T6_CLUHA</name>
<dbReference type="InterPro" id="IPR051117">
    <property type="entry name" value="TRG_var/const_region"/>
</dbReference>
<dbReference type="Pfam" id="PF07686">
    <property type="entry name" value="V-set"/>
    <property type="match status" value="1"/>
</dbReference>
<dbReference type="PANTHER" id="PTHR19256">
    <property type="entry name" value="T-CELL RECEPTOR GAMMA CHAIN"/>
    <property type="match status" value="1"/>
</dbReference>
<dbReference type="GO" id="GO:0016020">
    <property type="term" value="C:membrane"/>
    <property type="evidence" value="ECO:0007669"/>
    <property type="project" value="UniProtKB-SubCell"/>
</dbReference>
<evidence type="ECO:0000256" key="7">
    <source>
        <dbReference type="SAM" id="Phobius"/>
    </source>
</evidence>
<evidence type="ECO:0000313" key="10">
    <source>
        <dbReference type="RefSeq" id="XP_031418650.1"/>
    </source>
</evidence>
<evidence type="ECO:0000256" key="5">
    <source>
        <dbReference type="ARBA" id="ARBA00023170"/>
    </source>
</evidence>
<dbReference type="InterPro" id="IPR013783">
    <property type="entry name" value="Ig-like_fold"/>
</dbReference>
<comment type="subcellular location">
    <subcellularLocation>
        <location evidence="1">Membrane</location>
    </subcellularLocation>
</comment>
<feature type="transmembrane region" description="Helical" evidence="7">
    <location>
        <begin position="408"/>
        <end position="429"/>
    </location>
</feature>
<protein>
    <submittedName>
        <fullName evidence="10">Uncharacterized protein LOC105897472</fullName>
    </submittedName>
</protein>
<dbReference type="AlphaFoldDB" id="A0A6P8F3T6"/>
<keyword evidence="3 7" id="KW-1133">Transmembrane helix</keyword>
<dbReference type="InterPro" id="IPR003599">
    <property type="entry name" value="Ig_sub"/>
</dbReference>
<keyword evidence="4 7" id="KW-0472">Membrane</keyword>
<feature type="domain" description="Ig-like" evidence="8">
    <location>
        <begin position="259"/>
        <end position="354"/>
    </location>
</feature>
<dbReference type="InterPro" id="IPR013106">
    <property type="entry name" value="Ig_V-set"/>
</dbReference>
<dbReference type="PANTHER" id="PTHR19256:SF65">
    <property type="entry name" value="T CELL RECEPTOR GAMMA CONSTANT 1-RELATED"/>
    <property type="match status" value="1"/>
</dbReference>
<evidence type="ECO:0000256" key="6">
    <source>
        <dbReference type="ARBA" id="ARBA00023319"/>
    </source>
</evidence>
<evidence type="ECO:0000259" key="8">
    <source>
        <dbReference type="PROSITE" id="PS50835"/>
    </source>
</evidence>
<evidence type="ECO:0000256" key="2">
    <source>
        <dbReference type="ARBA" id="ARBA00022692"/>
    </source>
</evidence>
<keyword evidence="2 7" id="KW-0812">Transmembrane</keyword>
<dbReference type="KEGG" id="char:105897472"/>
<dbReference type="InterPro" id="IPR036179">
    <property type="entry name" value="Ig-like_dom_sf"/>
</dbReference>
<evidence type="ECO:0000256" key="1">
    <source>
        <dbReference type="ARBA" id="ARBA00004370"/>
    </source>
</evidence>
<organism evidence="9 10">
    <name type="scientific">Clupea harengus</name>
    <name type="common">Atlantic herring</name>
    <dbReference type="NCBI Taxonomy" id="7950"/>
    <lineage>
        <taxon>Eukaryota</taxon>
        <taxon>Metazoa</taxon>
        <taxon>Chordata</taxon>
        <taxon>Craniata</taxon>
        <taxon>Vertebrata</taxon>
        <taxon>Euteleostomi</taxon>
        <taxon>Actinopterygii</taxon>
        <taxon>Neopterygii</taxon>
        <taxon>Teleostei</taxon>
        <taxon>Clupei</taxon>
        <taxon>Clupeiformes</taxon>
        <taxon>Clupeoidei</taxon>
        <taxon>Clupeidae</taxon>
        <taxon>Clupea</taxon>
    </lineage>
</organism>
<dbReference type="PROSITE" id="PS50835">
    <property type="entry name" value="IG_LIKE"/>
    <property type="match status" value="2"/>
</dbReference>